<dbReference type="SUPFAM" id="SSF160059">
    <property type="entry name" value="PriA/YqbF domain"/>
    <property type="match status" value="1"/>
</dbReference>
<dbReference type="PANTHER" id="PTHR12772">
    <property type="entry name" value="DNA REPLICATION COMPLEX GINS PROTEIN PSF2"/>
    <property type="match status" value="1"/>
</dbReference>
<dbReference type="GO" id="GO:0000811">
    <property type="term" value="C:GINS complex"/>
    <property type="evidence" value="ECO:0007669"/>
    <property type="project" value="TreeGrafter"/>
</dbReference>
<dbReference type="Proteomes" id="UP001194580">
    <property type="component" value="Unassembled WGS sequence"/>
</dbReference>
<dbReference type="Gene3D" id="1.20.58.1020">
    <property type="match status" value="1"/>
</dbReference>
<dbReference type="EMBL" id="JAAAIL010000466">
    <property type="protein sequence ID" value="KAG0275553.1"/>
    <property type="molecule type" value="Genomic_DNA"/>
</dbReference>
<evidence type="ECO:0000256" key="6">
    <source>
        <dbReference type="ARBA" id="ARBA00023242"/>
    </source>
</evidence>
<reference evidence="10" key="1">
    <citation type="journal article" date="2020" name="Fungal Divers.">
        <title>Resolving the Mortierellaceae phylogeny through synthesis of multi-gene phylogenetics and phylogenomics.</title>
        <authorList>
            <person name="Vandepol N."/>
            <person name="Liber J."/>
            <person name="Desiro A."/>
            <person name="Na H."/>
            <person name="Kennedy M."/>
            <person name="Barry K."/>
            <person name="Grigoriev I.V."/>
            <person name="Miller A.N."/>
            <person name="O'Donnell K."/>
            <person name="Stajich J.E."/>
            <person name="Bonito G."/>
        </authorList>
    </citation>
    <scope>NUCLEOTIDE SEQUENCE</scope>
    <source>
        <strain evidence="10">NRRL 28262</strain>
    </source>
</reference>
<dbReference type="InterPro" id="IPR056784">
    <property type="entry name" value="PSF2_N"/>
</dbReference>
<feature type="region of interest" description="Disordered" evidence="7">
    <location>
        <begin position="228"/>
        <end position="248"/>
    </location>
</feature>
<keyword evidence="6" id="KW-0539">Nucleus</keyword>
<evidence type="ECO:0000256" key="4">
    <source>
        <dbReference type="ARBA" id="ARBA00015139"/>
    </source>
</evidence>
<evidence type="ECO:0000256" key="3">
    <source>
        <dbReference type="ARBA" id="ARBA00013969"/>
    </source>
</evidence>
<dbReference type="AlphaFoldDB" id="A0AAD4H765"/>
<comment type="caution">
    <text evidence="10">The sequence shown here is derived from an EMBL/GenBank/DDBJ whole genome shotgun (WGS) entry which is preliminary data.</text>
</comment>
<keyword evidence="5" id="KW-0235">DNA replication</keyword>
<accession>A0AAD4H765</accession>
<dbReference type="CDD" id="cd21694">
    <property type="entry name" value="GINS_B_Psf2"/>
    <property type="match status" value="1"/>
</dbReference>
<comment type="similarity">
    <text evidence="2">Belongs to the GINS2/PSF2 family.</text>
</comment>
<evidence type="ECO:0000313" key="11">
    <source>
        <dbReference type="Proteomes" id="UP001194580"/>
    </source>
</evidence>
<keyword evidence="11" id="KW-1185">Reference proteome</keyword>
<proteinExistence type="inferred from homology"/>
<evidence type="ECO:0000256" key="7">
    <source>
        <dbReference type="SAM" id="MobiDB-lite"/>
    </source>
</evidence>
<name>A0AAD4H765_9FUNG</name>
<gene>
    <name evidence="10" type="primary">PSF2</name>
    <name evidence="10" type="ORF">BGZ95_008654</name>
</gene>
<evidence type="ECO:0000259" key="9">
    <source>
        <dbReference type="Pfam" id="PF25005"/>
    </source>
</evidence>
<evidence type="ECO:0000256" key="5">
    <source>
        <dbReference type="ARBA" id="ARBA00022705"/>
    </source>
</evidence>
<dbReference type="Pfam" id="PF25005">
    <property type="entry name" value="PSF2_N"/>
    <property type="match status" value="1"/>
</dbReference>
<protein>
    <recommendedName>
        <fullName evidence="4">DNA replication complex GINS protein PSF2</fullName>
    </recommendedName>
    <alternativeName>
        <fullName evidence="3">DNA replication complex GINS protein psf2</fullName>
    </alternativeName>
</protein>
<dbReference type="CDD" id="cd11712">
    <property type="entry name" value="GINS_A_psf2"/>
    <property type="match status" value="1"/>
</dbReference>
<dbReference type="SUPFAM" id="SSF158573">
    <property type="entry name" value="GINS helical bundle-like"/>
    <property type="match status" value="1"/>
</dbReference>
<dbReference type="PANTHER" id="PTHR12772:SF0">
    <property type="entry name" value="DNA REPLICATION COMPLEX GINS PROTEIN PSF2"/>
    <property type="match status" value="1"/>
</dbReference>
<dbReference type="FunFam" id="1.20.58.1020:FF:000001">
    <property type="entry name" value="DNA replication complex GINS protein PSF2"/>
    <property type="match status" value="1"/>
</dbReference>
<dbReference type="Gene3D" id="3.40.5.50">
    <property type="match status" value="1"/>
</dbReference>
<dbReference type="Pfam" id="PF05916">
    <property type="entry name" value="Sld5"/>
    <property type="match status" value="1"/>
</dbReference>
<dbReference type="InterPro" id="IPR021151">
    <property type="entry name" value="GINS_A"/>
</dbReference>
<dbReference type="GO" id="GO:0006260">
    <property type="term" value="P:DNA replication"/>
    <property type="evidence" value="ECO:0007669"/>
    <property type="project" value="UniProtKB-KW"/>
</dbReference>
<evidence type="ECO:0000256" key="1">
    <source>
        <dbReference type="ARBA" id="ARBA00004123"/>
    </source>
</evidence>
<organism evidence="10 11">
    <name type="scientific">Linnemannia exigua</name>
    <dbReference type="NCBI Taxonomy" id="604196"/>
    <lineage>
        <taxon>Eukaryota</taxon>
        <taxon>Fungi</taxon>
        <taxon>Fungi incertae sedis</taxon>
        <taxon>Mucoromycota</taxon>
        <taxon>Mortierellomycotina</taxon>
        <taxon>Mortierellomycetes</taxon>
        <taxon>Mortierellales</taxon>
        <taxon>Mortierellaceae</taxon>
        <taxon>Linnemannia</taxon>
    </lineage>
</organism>
<dbReference type="InterPro" id="IPR036224">
    <property type="entry name" value="GINS_bundle-like_dom_sf"/>
</dbReference>
<feature type="domain" description="GINS subunit" evidence="8">
    <location>
        <begin position="76"/>
        <end position="167"/>
    </location>
</feature>
<evidence type="ECO:0000259" key="8">
    <source>
        <dbReference type="Pfam" id="PF05916"/>
    </source>
</evidence>
<dbReference type="InterPro" id="IPR007257">
    <property type="entry name" value="GINS_Psf2"/>
</dbReference>
<feature type="domain" description="DNA replication complex GINS protein PSF2 N-terminal" evidence="9">
    <location>
        <begin position="12"/>
        <end position="71"/>
    </location>
</feature>
<comment type="subcellular location">
    <subcellularLocation>
        <location evidence="1">Nucleus</location>
    </subcellularLocation>
</comment>
<evidence type="ECO:0000313" key="10">
    <source>
        <dbReference type="EMBL" id="KAG0275553.1"/>
    </source>
</evidence>
<sequence>MALPRHLKNGLTPLEIEFLAENELIEIEAAIDTRTDLELLSGTLPALKPLRTNKVPLWMAISLKKKHKCNIRVPDWMTVEALTRMLNEEQSVDMFSPLPYHYMEIAQILLENAMDDIPSADATRTLLKDLREARQSKARAGVDALGLTYIQMDNIGLMEINEIRPFFTKAFFEIQKLKPAAVGGINNNNMDNDLYDYDYGGGSMDGRYNAGGQGNSSLLADFDGKASYSSSTVPESSRFHSTQGSRMN</sequence>
<evidence type="ECO:0000256" key="2">
    <source>
        <dbReference type="ARBA" id="ARBA00010565"/>
    </source>
</evidence>
<dbReference type="GO" id="GO:0000727">
    <property type="term" value="P:double-strand break repair via break-induced replication"/>
    <property type="evidence" value="ECO:0007669"/>
    <property type="project" value="TreeGrafter"/>
</dbReference>